<accession>A0A4U6QBF1</accession>
<dbReference type="PROSITE" id="PS51708">
    <property type="entry name" value="CHAD"/>
    <property type="match status" value="1"/>
</dbReference>
<organism evidence="4 5">
    <name type="scientific">Nakamurella flava</name>
    <dbReference type="NCBI Taxonomy" id="2576308"/>
    <lineage>
        <taxon>Bacteria</taxon>
        <taxon>Bacillati</taxon>
        <taxon>Actinomycetota</taxon>
        <taxon>Actinomycetes</taxon>
        <taxon>Nakamurellales</taxon>
        <taxon>Nakamurellaceae</taxon>
        <taxon>Nakamurella</taxon>
    </lineage>
</organism>
<protein>
    <submittedName>
        <fullName evidence="4">CYTH and CHAD domain-containing protein</fullName>
    </submittedName>
</protein>
<proteinExistence type="predicted"/>
<sequence length="563" mass="59298">MAIRKKGPGTRATDGPRTPRAGERPGDGARPTRTVEIETKLELTAERALPDLAGRKRLAAVGLTGVTEPVVHDLDATYYDTDALDLLRSRMTLRRRTGGADAGWHLKLPADADGETSAAPGGAAKARTEVGLPLSAGEDGVVPDELLRLTLGAARGRPLRPVARLRNSRTIRHLLAADGNPAVEVADDQVTADTLNGPIANRRSSRWRELEVELKGGTRDQLAAVVGVLEQAGATPASSASKLARALDVPSGPAAARNGRAPRTAGAVVAGAVARLRDQLLAADRRLREGDAVAVHGARSAVSRLEAVVAVLGSVLDLNPEDAETIATGTRDLRRALGDVRDLDVVRARLVGQLVDEPENLARVAGVGLRAGLDRREFRARDQLADVLVDDGYFALLQALDRAAGAPGASRPATRPAPGVLRGLLSTQWDRVVRRADAALDDPENPVALHRARKAAKRLRFAVEAVAAVLGLDAVVFAAALEEVQETLGEHRDAVLATELLADLAADETTDGLVGFAYGRLHAFEQAIAAGAVDEFADAWSRLVDGDLPLAVAPTGDSRSRNR</sequence>
<dbReference type="SMART" id="SM00880">
    <property type="entry name" value="CHAD"/>
    <property type="match status" value="1"/>
</dbReference>
<dbReference type="RefSeq" id="WP_137451015.1">
    <property type="nucleotide sequence ID" value="NZ_SZZH01000005.1"/>
</dbReference>
<dbReference type="Pfam" id="PF05235">
    <property type="entry name" value="CHAD"/>
    <property type="match status" value="1"/>
</dbReference>
<evidence type="ECO:0000259" key="3">
    <source>
        <dbReference type="PROSITE" id="PS51708"/>
    </source>
</evidence>
<feature type="domain" description="CYTH" evidence="2">
    <location>
        <begin position="34"/>
        <end position="250"/>
    </location>
</feature>
<dbReference type="PANTHER" id="PTHR39339:SF1">
    <property type="entry name" value="CHAD DOMAIN-CONTAINING PROTEIN"/>
    <property type="match status" value="1"/>
</dbReference>
<keyword evidence="5" id="KW-1185">Reference proteome</keyword>
<feature type="region of interest" description="Disordered" evidence="1">
    <location>
        <begin position="1"/>
        <end position="33"/>
    </location>
</feature>
<evidence type="ECO:0000313" key="4">
    <source>
        <dbReference type="EMBL" id="TKV57311.1"/>
    </source>
</evidence>
<dbReference type="Gene3D" id="2.40.320.10">
    <property type="entry name" value="Hypothetical Protein Pfu-838710-001"/>
    <property type="match status" value="1"/>
</dbReference>
<dbReference type="InterPro" id="IPR033469">
    <property type="entry name" value="CYTH-like_dom_sf"/>
</dbReference>
<dbReference type="EMBL" id="SZZH01000005">
    <property type="protein sequence ID" value="TKV57311.1"/>
    <property type="molecule type" value="Genomic_DNA"/>
</dbReference>
<comment type="caution">
    <text evidence="4">The sequence shown here is derived from an EMBL/GenBank/DDBJ whole genome shotgun (WGS) entry which is preliminary data.</text>
</comment>
<dbReference type="InterPro" id="IPR038186">
    <property type="entry name" value="CHAD_dom_sf"/>
</dbReference>
<dbReference type="SUPFAM" id="SSF55154">
    <property type="entry name" value="CYTH-like phosphatases"/>
    <property type="match status" value="1"/>
</dbReference>
<dbReference type="PANTHER" id="PTHR39339">
    <property type="entry name" value="SLR1444 PROTEIN"/>
    <property type="match status" value="1"/>
</dbReference>
<dbReference type="InterPro" id="IPR023577">
    <property type="entry name" value="CYTH_domain"/>
</dbReference>
<evidence type="ECO:0000259" key="2">
    <source>
        <dbReference type="PROSITE" id="PS51707"/>
    </source>
</evidence>
<dbReference type="AlphaFoldDB" id="A0A4U6QBF1"/>
<dbReference type="CDD" id="cd07374">
    <property type="entry name" value="CYTH-like_Pase"/>
    <property type="match status" value="1"/>
</dbReference>
<dbReference type="Pfam" id="PF01928">
    <property type="entry name" value="CYTH"/>
    <property type="match status" value="1"/>
</dbReference>
<evidence type="ECO:0000313" key="5">
    <source>
        <dbReference type="Proteomes" id="UP000306985"/>
    </source>
</evidence>
<dbReference type="Proteomes" id="UP000306985">
    <property type="component" value="Unassembled WGS sequence"/>
</dbReference>
<name>A0A4U6QBF1_9ACTN</name>
<dbReference type="SMART" id="SM01118">
    <property type="entry name" value="CYTH"/>
    <property type="match status" value="1"/>
</dbReference>
<evidence type="ECO:0000256" key="1">
    <source>
        <dbReference type="SAM" id="MobiDB-lite"/>
    </source>
</evidence>
<dbReference type="Gene3D" id="1.40.20.10">
    <property type="entry name" value="CHAD domain"/>
    <property type="match status" value="1"/>
</dbReference>
<reference evidence="4 5" key="1">
    <citation type="submission" date="2019-05" db="EMBL/GenBank/DDBJ databases">
        <title>Nakamurella sp. N5BH11, whole genome shotgun sequence.</title>
        <authorList>
            <person name="Tuo L."/>
        </authorList>
    </citation>
    <scope>NUCLEOTIDE SEQUENCE [LARGE SCALE GENOMIC DNA]</scope>
    <source>
        <strain evidence="4 5">N5BH11</strain>
    </source>
</reference>
<dbReference type="OrthoDB" id="9777271at2"/>
<gene>
    <name evidence="4" type="ORF">FDO65_17440</name>
</gene>
<dbReference type="InterPro" id="IPR007899">
    <property type="entry name" value="CHAD_dom"/>
</dbReference>
<feature type="domain" description="CHAD" evidence="3">
    <location>
        <begin position="262"/>
        <end position="545"/>
    </location>
</feature>
<dbReference type="PROSITE" id="PS51707">
    <property type="entry name" value="CYTH"/>
    <property type="match status" value="1"/>
</dbReference>